<dbReference type="PANTHER" id="PTHR12100">
    <property type="entry name" value="SEC10"/>
    <property type="match status" value="1"/>
</dbReference>
<feature type="compositionally biased region" description="Basic and acidic residues" evidence="1">
    <location>
        <begin position="888"/>
        <end position="900"/>
    </location>
</feature>
<dbReference type="GO" id="GO:0006887">
    <property type="term" value="P:exocytosis"/>
    <property type="evidence" value="ECO:0007669"/>
    <property type="project" value="TreeGrafter"/>
</dbReference>
<evidence type="ECO:0000313" key="3">
    <source>
        <dbReference type="EMBL" id="CDI56991.1"/>
    </source>
</evidence>
<feature type="region of interest" description="Disordered" evidence="1">
    <location>
        <begin position="779"/>
        <end position="798"/>
    </location>
</feature>
<accession>A0A077RCN0</accession>
<dbReference type="GO" id="GO:0000145">
    <property type="term" value="C:exocyst"/>
    <property type="evidence" value="ECO:0007669"/>
    <property type="project" value="TreeGrafter"/>
</dbReference>
<dbReference type="PANTHER" id="PTHR12100:SF1">
    <property type="entry name" value="RECYCLIN-1"/>
    <property type="match status" value="1"/>
</dbReference>
<feature type="region of interest" description="Disordered" evidence="1">
    <location>
        <begin position="654"/>
        <end position="683"/>
    </location>
</feature>
<feature type="compositionally biased region" description="Basic and acidic residues" evidence="1">
    <location>
        <begin position="125"/>
        <end position="135"/>
    </location>
</feature>
<dbReference type="EMBL" id="HG529713">
    <property type="protein sequence ID" value="CDI56991.1"/>
    <property type="molecule type" value="Genomic_DNA"/>
</dbReference>
<protein>
    <recommendedName>
        <fullName evidence="2">F-box domain-containing protein</fullName>
    </recommendedName>
</protein>
<dbReference type="SUPFAM" id="SSF81383">
    <property type="entry name" value="F-box domain"/>
    <property type="match status" value="1"/>
</dbReference>
<dbReference type="InterPro" id="IPR001810">
    <property type="entry name" value="F-box_dom"/>
</dbReference>
<dbReference type="GO" id="GO:0006893">
    <property type="term" value="P:Golgi to plasma membrane transport"/>
    <property type="evidence" value="ECO:0007669"/>
    <property type="project" value="TreeGrafter"/>
</dbReference>
<feature type="region of interest" description="Disordered" evidence="1">
    <location>
        <begin position="117"/>
        <end position="160"/>
    </location>
</feature>
<dbReference type="AlphaFoldDB" id="A0A077RCN0"/>
<name>A0A077RCN0_9BASI</name>
<dbReference type="PROSITE" id="PS50181">
    <property type="entry name" value="FBOX"/>
    <property type="match status" value="1"/>
</dbReference>
<dbReference type="InterPro" id="IPR036047">
    <property type="entry name" value="F-box-like_dom_sf"/>
</dbReference>
<organism evidence="3">
    <name type="scientific">Melanopsichium pennsylvanicum 4</name>
    <dbReference type="NCBI Taxonomy" id="1398559"/>
    <lineage>
        <taxon>Eukaryota</taxon>
        <taxon>Fungi</taxon>
        <taxon>Dikarya</taxon>
        <taxon>Basidiomycota</taxon>
        <taxon>Ustilaginomycotina</taxon>
        <taxon>Ustilaginomycetes</taxon>
        <taxon>Ustilaginales</taxon>
        <taxon>Ustilaginaceae</taxon>
        <taxon>Melanopsichium</taxon>
    </lineage>
</organism>
<feature type="compositionally biased region" description="Polar residues" evidence="1">
    <location>
        <begin position="663"/>
        <end position="673"/>
    </location>
</feature>
<dbReference type="InterPro" id="IPR048627">
    <property type="entry name" value="Sec10_HB"/>
</dbReference>
<dbReference type="Pfam" id="PF07393">
    <property type="entry name" value="Sec10_HB"/>
    <property type="match status" value="2"/>
</dbReference>
<evidence type="ECO:0000259" key="2">
    <source>
        <dbReference type="PROSITE" id="PS50181"/>
    </source>
</evidence>
<reference evidence="3" key="1">
    <citation type="journal article" date="2014" name="Genome Biol. Evol.">
        <title>Gene Loss Rather Than Gene Gain Is Associated with a Host Jump from Monocots to Dicots in the Smut Fungus Melanopsichium pennsylvanicum.</title>
        <authorList>
            <person name="Sharma R."/>
            <person name="Mishra B."/>
            <person name="Runge F."/>
            <person name="Thines M."/>
        </authorList>
    </citation>
    <scope>NUCLEOTIDE SEQUENCE</scope>
    <source>
        <strain evidence="3">4</strain>
    </source>
</reference>
<evidence type="ECO:0000256" key="1">
    <source>
        <dbReference type="SAM" id="MobiDB-lite"/>
    </source>
</evidence>
<feature type="domain" description="F-box" evidence="2">
    <location>
        <begin position="47"/>
        <end position="93"/>
    </location>
</feature>
<proteinExistence type="predicted"/>
<feature type="region of interest" description="Disordered" evidence="1">
    <location>
        <begin position="879"/>
        <end position="901"/>
    </location>
</feature>
<dbReference type="InterPro" id="IPR009976">
    <property type="entry name" value="Sec10-like"/>
</dbReference>
<sequence length="1168" mass="126975">MDNIWAPLVPTTKDSTSIGLATVTNGRDNSSERARAACKINDVSLDPFSVGSLPSAVVQRILSFVPVSDLPSCALSARSVARFVADERLWAHKLECLQYKQIPERRIRYSPDLSTVAASNRKTKHDAQPSSRKDSASASVDLSKVSPCGTNGSMASVDTIDDDDDFGDFEGGSITGSVGDSSFGGFGSSKTSQNGQNFSSTPVFSYHAESKLPIPSTDTDSAYQTFKRIAIALKPFIQSLLFETSSTTSLIFTDSSLSSLSSQAYMVCNLARFTGPGVLGYFAKPHRVESTTSTALDASSEAYDQDQWRLRASIREAADYLEGMLLAAFEGADARRTDALRAGQRGMDVSKAVERAESDMHEHATLIWDLAVSSIDPSARGTFGSQTQVDSGEVTDFTALLDRPGSAAALSHLEKHDAHFKSISHLPDANFITSSPSSRPSLDFTAMDAFMADVLKMLQSQGSLIARVFQPEQHVLFAFANRIANEVVGDYINSVLSKARSVDTHLYLQAVAATFSQALKIADALENVKPLYPEHVTPAKCRGIVLGLFEAHLDEYLQEERDWVRSAMINICKNNSVSGNTNETIGKTGLPKNAGFLASNNPSQVKRNILTGFKHVLLMPVTIVPRAAGAVGGAVIRTAGTGLSHLNPLRWQQGSVAGARSMSGASTPQQSHTPGVAAENGTATDNGYIDFSKEVLGGPDEHVIGDDGNDDEVQDFMSRPNVNVGGFASLANTTGQDAWTSESHDVNRITWSGDADSWNATAKSSESLSLQSISVAEHDKDRSATTITSMEKDSSSAAAQDWNRFSRLQLLLSIDTALSLVQVNRESLKRMEAFMVFPSNSSNGRRVEEEMEEVCLSLFQVLGDQHIAPGFRKATEEIKSWNPLSESNPREASKTERASDGEGGAEVLPLVQFFELTHIADTISQLCSVYFSQTLVPVVKLDVDDFLNPVVRAKKSFEGTLDEFVAGGLSVSVDLLMKRAEWILFSQRDPLDYAGDSIASLDNSTRATRATIEVLRFHCSLLVGATDREILDIFYTEVALRLFGILTKHLKSLTISQTGGFQLISDLNHIAAFVSGLKSKEPDIPRFYNSLKTLANYYIVDGKELIALLKNKDAAATSARDSAREDGFVFGQEELYEFLKSRTDFRHIEKQVDHEIFGFKVSEDCIVC</sequence>